<reference evidence="4 5" key="1">
    <citation type="submission" date="2016-05" db="EMBL/GenBank/DDBJ databases">
        <title>Comparative analysis of secretome profiles of manganese(II)-oxidizing ascomycete fungi.</title>
        <authorList>
            <consortium name="DOE Joint Genome Institute"/>
            <person name="Zeiner C.A."/>
            <person name="Purvine S.O."/>
            <person name="Zink E.M."/>
            <person name="Wu S."/>
            <person name="Pasa-Tolic L."/>
            <person name="Chaput D.L."/>
            <person name="Haridas S."/>
            <person name="Grigoriev I.V."/>
            <person name="Santelli C.M."/>
            <person name="Hansel C.M."/>
        </authorList>
    </citation>
    <scope>NUCLEOTIDE SEQUENCE [LARGE SCALE GENOMIC DNA]</scope>
    <source>
        <strain evidence="4 5">AP3s5-JAC2a</strain>
    </source>
</reference>
<dbReference type="SUPFAM" id="SSF57701">
    <property type="entry name" value="Zn2/Cys6 DNA-binding domain"/>
    <property type="match status" value="1"/>
</dbReference>
<dbReference type="AlphaFoldDB" id="A0A177BWP3"/>
<dbReference type="InParanoid" id="A0A177BWP3"/>
<keyword evidence="5" id="KW-1185">Reference proteome</keyword>
<evidence type="ECO:0000256" key="1">
    <source>
        <dbReference type="ARBA" id="ARBA00004123"/>
    </source>
</evidence>
<dbReference type="STRING" id="1460663.A0A177BWP3"/>
<dbReference type="CDD" id="cd00067">
    <property type="entry name" value="GAL4"/>
    <property type="match status" value="1"/>
</dbReference>
<evidence type="ECO:0000313" key="5">
    <source>
        <dbReference type="Proteomes" id="UP000077069"/>
    </source>
</evidence>
<evidence type="ECO:0000259" key="3">
    <source>
        <dbReference type="PROSITE" id="PS50048"/>
    </source>
</evidence>
<dbReference type="PROSITE" id="PS50048">
    <property type="entry name" value="ZN2_CY6_FUNGAL_2"/>
    <property type="match status" value="1"/>
</dbReference>
<accession>A0A177BWP3</accession>
<feature type="domain" description="Zn(2)-C6 fungal-type" evidence="3">
    <location>
        <begin position="10"/>
        <end position="38"/>
    </location>
</feature>
<dbReference type="GO" id="GO:0000981">
    <property type="term" value="F:DNA-binding transcription factor activity, RNA polymerase II-specific"/>
    <property type="evidence" value="ECO:0007669"/>
    <property type="project" value="InterPro"/>
</dbReference>
<dbReference type="InterPro" id="IPR021858">
    <property type="entry name" value="Fun_TF"/>
</dbReference>
<dbReference type="GeneID" id="28763126"/>
<keyword evidence="2" id="KW-0539">Nucleus</keyword>
<dbReference type="GO" id="GO:0008270">
    <property type="term" value="F:zinc ion binding"/>
    <property type="evidence" value="ECO:0007669"/>
    <property type="project" value="InterPro"/>
</dbReference>
<dbReference type="Proteomes" id="UP000077069">
    <property type="component" value="Unassembled WGS sequence"/>
</dbReference>
<dbReference type="InterPro" id="IPR001138">
    <property type="entry name" value="Zn2Cys6_DnaBD"/>
</dbReference>
<dbReference type="Pfam" id="PF11951">
    <property type="entry name" value="Fungal_trans_2"/>
    <property type="match status" value="1"/>
</dbReference>
<dbReference type="PANTHER" id="PTHR37534">
    <property type="entry name" value="TRANSCRIPTIONAL ACTIVATOR PROTEIN UGA3"/>
    <property type="match status" value="1"/>
</dbReference>
<dbReference type="Pfam" id="PF00172">
    <property type="entry name" value="Zn_clus"/>
    <property type="match status" value="1"/>
</dbReference>
<dbReference type="OrthoDB" id="5130013at2759"/>
<evidence type="ECO:0000256" key="2">
    <source>
        <dbReference type="ARBA" id="ARBA00023242"/>
    </source>
</evidence>
<protein>
    <recommendedName>
        <fullName evidence="3">Zn(2)-C6 fungal-type domain-containing protein</fullName>
    </recommendedName>
</protein>
<dbReference type="Gene3D" id="4.10.240.10">
    <property type="entry name" value="Zn(2)-C6 fungal-type DNA-binding domain"/>
    <property type="match status" value="1"/>
</dbReference>
<dbReference type="SMART" id="SM00066">
    <property type="entry name" value="GAL4"/>
    <property type="match status" value="1"/>
</dbReference>
<dbReference type="PROSITE" id="PS00463">
    <property type="entry name" value="ZN2_CY6_FUNGAL_1"/>
    <property type="match status" value="1"/>
</dbReference>
<comment type="subcellular location">
    <subcellularLocation>
        <location evidence="1">Nucleus</location>
    </subcellularLocation>
</comment>
<dbReference type="GO" id="GO:0005634">
    <property type="term" value="C:nucleus"/>
    <property type="evidence" value="ECO:0007669"/>
    <property type="project" value="UniProtKB-SubCell"/>
</dbReference>
<name>A0A177BWP3_9PLEO</name>
<proteinExistence type="predicted"/>
<dbReference type="EMBL" id="KV441562">
    <property type="protein sequence ID" value="OAF99171.1"/>
    <property type="molecule type" value="Genomic_DNA"/>
</dbReference>
<gene>
    <name evidence="4" type="ORF">CC84DRAFT_1169324</name>
</gene>
<dbReference type="RefSeq" id="XP_018029537.1">
    <property type="nucleotide sequence ID" value="XM_018179640.1"/>
</dbReference>
<dbReference type="PANTHER" id="PTHR37534:SF39">
    <property type="entry name" value="TRANSCRIPTION FACTOR DOMAIN-CONTAINING PROTEIN"/>
    <property type="match status" value="1"/>
</dbReference>
<dbReference type="InterPro" id="IPR036864">
    <property type="entry name" value="Zn2-C6_fun-type_DNA-bd_sf"/>
</dbReference>
<organism evidence="4 5">
    <name type="scientific">Paraphaeosphaeria sporulosa</name>
    <dbReference type="NCBI Taxonomy" id="1460663"/>
    <lineage>
        <taxon>Eukaryota</taxon>
        <taxon>Fungi</taxon>
        <taxon>Dikarya</taxon>
        <taxon>Ascomycota</taxon>
        <taxon>Pezizomycotina</taxon>
        <taxon>Dothideomycetes</taxon>
        <taxon>Pleosporomycetidae</taxon>
        <taxon>Pleosporales</taxon>
        <taxon>Massarineae</taxon>
        <taxon>Didymosphaeriaceae</taxon>
        <taxon>Paraphaeosphaeria</taxon>
    </lineage>
</organism>
<evidence type="ECO:0000313" key="4">
    <source>
        <dbReference type="EMBL" id="OAF99171.1"/>
    </source>
</evidence>
<sequence length="500" mass="57335">MGRAATGKRSCGTCKDRKILCDRTTPTCSQCTRTKRECKGYGLRLSWPREKDARRAIVLQSSRHNIKHSDKRVKNASMVHATNWDIEMYMFLSALAARAPVLHEPVRWNPHQMGEVEWDLLNYFQLEASRSLTTFGSDPKHLAKFLMQISQNGKSPASKAVLHSILGLSSVYRYGWNAQAMEFKISSLRALAQASETFEESVEGTHHVAAGMLLCSLEVHMASCSASEWTWYVNGIKEILYSDIPHRKCTLDVEKTMLMNWVYYHDIMKVFSIRHWKPEREDEVIASISQPQILNESSTRKLVSREELTYCDEPLSSAPWIPAILKLMSELCDTVPTKPCLQSMSAQELDVYANRIKILDWRIRDIPMPSPTEKSSASVYLYQLAMLIYLNRVTENILKQTSKLKGYIDNAFTLISELETCKPHFPMYIIGWEARTDEQRATFLEMLERTKKDPSSRSVFHVEALVQAGWTQDDLAEEDLNYWDKVTTLVSVCFTMPSFV</sequence>
<dbReference type="GO" id="GO:0045944">
    <property type="term" value="P:positive regulation of transcription by RNA polymerase II"/>
    <property type="evidence" value="ECO:0007669"/>
    <property type="project" value="TreeGrafter"/>
</dbReference>
<dbReference type="GO" id="GO:0000976">
    <property type="term" value="F:transcription cis-regulatory region binding"/>
    <property type="evidence" value="ECO:0007669"/>
    <property type="project" value="TreeGrafter"/>
</dbReference>